<feature type="region of interest" description="Disordered" evidence="1">
    <location>
        <begin position="1"/>
        <end position="88"/>
    </location>
</feature>
<gene>
    <name evidence="2" type="ORF">SCP_1603150</name>
</gene>
<feature type="region of interest" description="Disordered" evidence="1">
    <location>
        <begin position="172"/>
        <end position="258"/>
    </location>
</feature>
<dbReference type="GeneID" id="38786568"/>
<reference evidence="2 3" key="1">
    <citation type="journal article" date="2018" name="Sci. Rep.">
        <title>Genome sequence of the cauliflower mushroom Sparassis crispa (Hanabiratake) and its association with beneficial usage.</title>
        <authorList>
            <person name="Kiyama R."/>
            <person name="Furutani Y."/>
            <person name="Kawaguchi K."/>
            <person name="Nakanishi T."/>
        </authorList>
    </citation>
    <scope>NUCLEOTIDE SEQUENCE [LARGE SCALE GENOMIC DNA]</scope>
</reference>
<dbReference type="RefSeq" id="XP_027620564.1">
    <property type="nucleotide sequence ID" value="XM_027764763.1"/>
</dbReference>
<organism evidence="2 3">
    <name type="scientific">Sparassis crispa</name>
    <dbReference type="NCBI Taxonomy" id="139825"/>
    <lineage>
        <taxon>Eukaryota</taxon>
        <taxon>Fungi</taxon>
        <taxon>Dikarya</taxon>
        <taxon>Basidiomycota</taxon>
        <taxon>Agaricomycotina</taxon>
        <taxon>Agaricomycetes</taxon>
        <taxon>Polyporales</taxon>
        <taxon>Sparassidaceae</taxon>
        <taxon>Sparassis</taxon>
    </lineage>
</organism>
<evidence type="ECO:0000256" key="1">
    <source>
        <dbReference type="SAM" id="MobiDB-lite"/>
    </source>
</evidence>
<proteinExistence type="predicted"/>
<dbReference type="OrthoDB" id="3265692at2759"/>
<feature type="compositionally biased region" description="Polar residues" evidence="1">
    <location>
        <begin position="36"/>
        <end position="58"/>
    </location>
</feature>
<dbReference type="InParanoid" id="A0A401H5H9"/>
<evidence type="ECO:0000313" key="2">
    <source>
        <dbReference type="EMBL" id="GBE89651.1"/>
    </source>
</evidence>
<dbReference type="Proteomes" id="UP000287166">
    <property type="component" value="Unassembled WGS sequence"/>
</dbReference>
<dbReference type="EMBL" id="BFAD01000016">
    <property type="protein sequence ID" value="GBE89651.1"/>
    <property type="molecule type" value="Genomic_DNA"/>
</dbReference>
<protein>
    <submittedName>
        <fullName evidence="2">Uncharacterized protein</fullName>
    </submittedName>
</protein>
<keyword evidence="3" id="KW-1185">Reference proteome</keyword>
<evidence type="ECO:0000313" key="3">
    <source>
        <dbReference type="Proteomes" id="UP000287166"/>
    </source>
</evidence>
<sequence>MDDPFPPRRRLGKPATAGADSRDHRFFGLSVDSPGASGSSARNTASRIVNSVKRSFSVQRRRDMSPVDRGMYSTPEESIPHTPSRYNFSDAPDTRPTIEQIAMGLHISRTPHLRPVHITSQLSHLHSRHHDGSDDSHVSYGYSPAPRPNGHHRRNSASVLLTPARSSLKKRPSALLVHSAPASAPLTPTTSDLSLSTLTSNGPSTPRSSRSPSVHIIPSRLQLSMSRLLPGKKSSVSRASSPAVTTNSSDDDAGSAELVSRKVVRFSPGVHKDHDVQSS</sequence>
<name>A0A401H5H9_9APHY</name>
<feature type="compositionally biased region" description="Low complexity" evidence="1">
    <location>
        <begin position="185"/>
        <end position="213"/>
    </location>
</feature>
<comment type="caution">
    <text evidence="2">The sequence shown here is derived from an EMBL/GenBank/DDBJ whole genome shotgun (WGS) entry which is preliminary data.</text>
</comment>
<accession>A0A401H5H9</accession>
<dbReference type="AlphaFoldDB" id="A0A401H5H9"/>
<feature type="region of interest" description="Disordered" evidence="1">
    <location>
        <begin position="121"/>
        <end position="155"/>
    </location>
</feature>
<feature type="compositionally biased region" description="Polar residues" evidence="1">
    <location>
        <begin position="234"/>
        <end position="248"/>
    </location>
</feature>